<dbReference type="RefSeq" id="WP_009118407.1">
    <property type="nucleotide sequence ID" value="NZ_JH164926.1"/>
</dbReference>
<evidence type="ECO:0000313" key="3">
    <source>
        <dbReference type="EMBL" id="EGY53086.1"/>
    </source>
</evidence>
<dbReference type="Gene3D" id="6.10.140.1340">
    <property type="match status" value="1"/>
</dbReference>
<accession>G4CGH4</accession>
<dbReference type="Pfam" id="PF00581">
    <property type="entry name" value="Rhodanese"/>
    <property type="match status" value="1"/>
</dbReference>
<dbReference type="OrthoDB" id="1445766at2"/>
<organism evidence="3 4">
    <name type="scientific">Neisseria shayeganii 871</name>
    <dbReference type="NCBI Taxonomy" id="1032488"/>
    <lineage>
        <taxon>Bacteria</taxon>
        <taxon>Pseudomonadati</taxon>
        <taxon>Pseudomonadota</taxon>
        <taxon>Betaproteobacteria</taxon>
        <taxon>Neisseriales</taxon>
        <taxon>Neisseriaceae</taxon>
        <taxon>Neisseria</taxon>
    </lineage>
</organism>
<dbReference type="Proteomes" id="UP000003019">
    <property type="component" value="Unassembled WGS sequence"/>
</dbReference>
<feature type="transmembrane region" description="Helical" evidence="1">
    <location>
        <begin position="117"/>
        <end position="137"/>
    </location>
</feature>
<name>G4CGH4_9NEIS</name>
<keyword evidence="1" id="KW-0812">Transmembrane</keyword>
<dbReference type="PANTHER" id="PTHR44086">
    <property type="entry name" value="THIOSULFATE SULFURTRANSFERASE RDL2, MITOCHONDRIAL-RELATED"/>
    <property type="match status" value="1"/>
</dbReference>
<keyword evidence="1" id="KW-0472">Membrane</keyword>
<evidence type="ECO:0000259" key="2">
    <source>
        <dbReference type="PROSITE" id="PS50206"/>
    </source>
</evidence>
<dbReference type="PROSITE" id="PS50206">
    <property type="entry name" value="RHODANESE_3"/>
    <property type="match status" value="1"/>
</dbReference>
<dbReference type="GO" id="GO:0004792">
    <property type="term" value="F:thiosulfate-cyanide sulfurtransferase activity"/>
    <property type="evidence" value="ECO:0007669"/>
    <property type="project" value="TreeGrafter"/>
</dbReference>
<keyword evidence="1" id="KW-1133">Transmembrane helix</keyword>
<feature type="domain" description="Rhodanese" evidence="2">
    <location>
        <begin position="15"/>
        <end position="103"/>
    </location>
</feature>
<dbReference type="PATRIC" id="fig|1032488.3.peg.650"/>
<sequence>MALPVLTPQQAAEKLKNGAVLVDIRSSGEYAHRHIDGAVSLPLDQLAHQALPAGRTVIFSCLSGMRTRQNAAALAQCAGDCPEVYILDGGLNAWAKAGLPVQAKPGQPLDIMRQVQIAAGSLVLLGAVLGFAVSPWFYALCAFVGAGLLFAGLTGFCGMAKLLACMPWNRA</sequence>
<gene>
    <name evidence="3" type="primary">pspE</name>
    <name evidence="3" type="ORF">HMPREF9371_0713</name>
</gene>
<dbReference type="STRING" id="1032488.HMPREF9371_0713"/>
<dbReference type="InterPro" id="IPR036873">
    <property type="entry name" value="Rhodanese-like_dom_sf"/>
</dbReference>
<dbReference type="Pfam" id="PF11127">
    <property type="entry name" value="YgaP-like_TM"/>
    <property type="match status" value="1"/>
</dbReference>
<keyword evidence="4" id="KW-1185">Reference proteome</keyword>
<dbReference type="AlphaFoldDB" id="G4CGH4"/>
<evidence type="ECO:0000313" key="4">
    <source>
        <dbReference type="Proteomes" id="UP000003019"/>
    </source>
</evidence>
<dbReference type="PANTHER" id="PTHR44086:SF10">
    <property type="entry name" value="THIOSULFATE SULFURTRANSFERASE_RHODANESE-LIKE DOMAIN-CONTAINING PROTEIN 3"/>
    <property type="match status" value="1"/>
</dbReference>
<evidence type="ECO:0000256" key="1">
    <source>
        <dbReference type="SAM" id="Phobius"/>
    </source>
</evidence>
<dbReference type="InterPro" id="IPR021309">
    <property type="entry name" value="YgaP-like_TM"/>
</dbReference>
<dbReference type="EMBL" id="AGAY01000023">
    <property type="protein sequence ID" value="EGY53086.1"/>
    <property type="molecule type" value="Genomic_DNA"/>
</dbReference>
<dbReference type="SUPFAM" id="SSF52821">
    <property type="entry name" value="Rhodanese/Cell cycle control phosphatase"/>
    <property type="match status" value="1"/>
</dbReference>
<dbReference type="SMART" id="SM00450">
    <property type="entry name" value="RHOD"/>
    <property type="match status" value="1"/>
</dbReference>
<proteinExistence type="predicted"/>
<dbReference type="Gene3D" id="3.40.250.10">
    <property type="entry name" value="Rhodanese-like domain"/>
    <property type="match status" value="1"/>
</dbReference>
<feature type="transmembrane region" description="Helical" evidence="1">
    <location>
        <begin position="143"/>
        <end position="164"/>
    </location>
</feature>
<reference evidence="3 4" key="1">
    <citation type="submission" date="2011-05" db="EMBL/GenBank/DDBJ databases">
        <authorList>
            <person name="Muzny D."/>
            <person name="Qin X."/>
            <person name="Deng J."/>
            <person name="Jiang H."/>
            <person name="Liu Y."/>
            <person name="Qu J."/>
            <person name="Song X.-Z."/>
            <person name="Zhang L."/>
            <person name="Thornton R."/>
            <person name="Coyle M."/>
            <person name="Francisco L."/>
            <person name="Jackson L."/>
            <person name="Javaid M."/>
            <person name="Korchina V."/>
            <person name="Kovar C."/>
            <person name="Mata R."/>
            <person name="Mathew T."/>
            <person name="Ngo R."/>
            <person name="Nguyen L."/>
            <person name="Nguyen N."/>
            <person name="Okwuonu G."/>
            <person name="Ongeri F."/>
            <person name="Pham C."/>
            <person name="Simmons D."/>
            <person name="Wilczek-Boney K."/>
            <person name="Hale W."/>
            <person name="Jakkamsetti A."/>
            <person name="Pham P."/>
            <person name="Ruth R."/>
            <person name="San Lucas F."/>
            <person name="Warren J."/>
            <person name="Zhang J."/>
            <person name="Zhao Z."/>
            <person name="Zhou C."/>
            <person name="Zhu D."/>
            <person name="Lee S."/>
            <person name="Bess C."/>
            <person name="Blankenburg K."/>
            <person name="Forbes L."/>
            <person name="Fu Q."/>
            <person name="Gubbala S."/>
            <person name="Hirani K."/>
            <person name="Jayaseelan J.C."/>
            <person name="Lara F."/>
            <person name="Munidasa M."/>
            <person name="Palculict T."/>
            <person name="Patil S."/>
            <person name="Pu L.-L."/>
            <person name="Saada N."/>
            <person name="Tang L."/>
            <person name="Weissenberger G."/>
            <person name="Zhu Y."/>
            <person name="Hemphill L."/>
            <person name="Shang Y."/>
            <person name="Youmans B."/>
            <person name="Ayvaz T."/>
            <person name="Ross M."/>
            <person name="Santibanez J."/>
            <person name="Aqrawi P."/>
            <person name="Gross S."/>
            <person name="Joshi V."/>
            <person name="Fowler G."/>
            <person name="Nazareth L."/>
            <person name="Reid J."/>
            <person name="Worley K."/>
            <person name="Petrosino J."/>
            <person name="Highlander S."/>
            <person name="Gibbs R."/>
        </authorList>
    </citation>
    <scope>NUCLEOTIDE SEQUENCE [LARGE SCALE GENOMIC DNA]</scope>
    <source>
        <strain evidence="3 4">871</strain>
    </source>
</reference>
<dbReference type="InterPro" id="IPR001763">
    <property type="entry name" value="Rhodanese-like_dom"/>
</dbReference>
<dbReference type="HOGENOM" id="CLU_107126_1_0_4"/>
<protein>
    <submittedName>
        <fullName evidence="3">Inner membrane protein YgaP</fullName>
    </submittedName>
</protein>
<comment type="caution">
    <text evidence="3">The sequence shown here is derived from an EMBL/GenBank/DDBJ whole genome shotgun (WGS) entry which is preliminary data.</text>
</comment>